<gene>
    <name evidence="1" type="ORF">PQG89_14765</name>
</gene>
<name>A0AAW6IAG0_9BACT</name>
<organism evidence="1 2">
    <name type="scientific">Parabacteroides johnsonii</name>
    <dbReference type="NCBI Taxonomy" id="387661"/>
    <lineage>
        <taxon>Bacteria</taxon>
        <taxon>Pseudomonadati</taxon>
        <taxon>Bacteroidota</taxon>
        <taxon>Bacteroidia</taxon>
        <taxon>Bacteroidales</taxon>
        <taxon>Tannerellaceae</taxon>
        <taxon>Parabacteroides</taxon>
    </lineage>
</organism>
<proteinExistence type="predicted"/>
<evidence type="ECO:0000313" key="2">
    <source>
        <dbReference type="Proteomes" id="UP001213646"/>
    </source>
</evidence>
<evidence type="ECO:0000313" key="1">
    <source>
        <dbReference type="EMBL" id="MDC7150662.1"/>
    </source>
</evidence>
<protein>
    <recommendedName>
        <fullName evidence="3">PH domain-containing protein</fullName>
    </recommendedName>
</protein>
<dbReference type="RefSeq" id="WP_221727876.1">
    <property type="nucleotide sequence ID" value="NZ_CAKWDQ010000125.1"/>
</dbReference>
<sequence length="70" mass="8374">MKRDHLAQTWQEKFMLFEVGEEYLYQYQKPEQLEKAREAVESENRKNEILLVLTAKRTTFSIRKVKGPGN</sequence>
<accession>A0AAW6IAG0</accession>
<reference evidence="1" key="1">
    <citation type="submission" date="2023-01" db="EMBL/GenBank/DDBJ databases">
        <title>Exploring GABA producing Bacteroides strains toward improving mental health.</title>
        <authorList>
            <person name="Yousuf B."/>
            <person name="Bouhlel N.E."/>
            <person name="Mottawea W."/>
            <person name="Hammami R."/>
        </authorList>
    </citation>
    <scope>NUCLEOTIDE SEQUENCE</scope>
    <source>
        <strain evidence="1">UO.H1047</strain>
    </source>
</reference>
<dbReference type="AlphaFoldDB" id="A0AAW6IAG0"/>
<comment type="caution">
    <text evidence="1">The sequence shown here is derived from an EMBL/GenBank/DDBJ whole genome shotgun (WGS) entry which is preliminary data.</text>
</comment>
<evidence type="ECO:0008006" key="3">
    <source>
        <dbReference type="Google" id="ProtNLM"/>
    </source>
</evidence>
<dbReference type="Proteomes" id="UP001213646">
    <property type="component" value="Unassembled WGS sequence"/>
</dbReference>
<dbReference type="EMBL" id="JAQPYX010000133">
    <property type="protein sequence ID" value="MDC7150662.1"/>
    <property type="molecule type" value="Genomic_DNA"/>
</dbReference>